<accession>A0A0A1TWT9</accession>
<dbReference type="Proteomes" id="UP000014680">
    <property type="component" value="Unassembled WGS sequence"/>
</dbReference>
<dbReference type="Gene3D" id="1.10.220.150">
    <property type="entry name" value="Arf GTPase activating protein"/>
    <property type="match status" value="1"/>
</dbReference>
<sequence length="261" mass="29448">MSYASTMDRDRVFHHLRQQRENCRCFECGAANPTWASAPYGIFLCINCAGLHRGLGVHLTFVRSCDMDEWKYSELEVMKAGGNAQFALYLRQHGAEKLGLQEKYNSQAARDYKEMMKKNSTKSTIPQTHSAPIKSAPMISTKASDEVLTDEWETIGGDEKPQTRRKNVSEAKREEDRENFVESSFVAKQSDTTENSHHDNFQNFSNQQEEQNESDVVIGDDQGQENTPNSCKAYENTTGNGQESYLTQIGHAVGVEECLIV</sequence>
<dbReference type="SMART" id="SM00105">
    <property type="entry name" value="ArfGap"/>
    <property type="match status" value="1"/>
</dbReference>
<dbReference type="OMA" id="CKAYENT"/>
<evidence type="ECO:0000256" key="3">
    <source>
        <dbReference type="ARBA" id="ARBA00022771"/>
    </source>
</evidence>
<dbReference type="PROSITE" id="PS50115">
    <property type="entry name" value="ARFGAP"/>
    <property type="match status" value="1"/>
</dbReference>
<gene>
    <name evidence="8" type="ORF">EIN_409850</name>
</gene>
<dbReference type="SUPFAM" id="SSF57863">
    <property type="entry name" value="ArfGap/RecO-like zinc finger"/>
    <property type="match status" value="1"/>
</dbReference>
<dbReference type="CDD" id="cd08959">
    <property type="entry name" value="ArfGap_ArfGap1_like"/>
    <property type="match status" value="1"/>
</dbReference>
<keyword evidence="2" id="KW-0479">Metal-binding</keyword>
<evidence type="ECO:0000256" key="5">
    <source>
        <dbReference type="PROSITE-ProRule" id="PRU00288"/>
    </source>
</evidence>
<dbReference type="VEuPathDB" id="AmoebaDB:EIN_409850"/>
<dbReference type="PANTHER" id="PTHR45686:SF4">
    <property type="entry name" value="ADP-RIBOSYLATION FACTOR GTPASE ACTIVATING PROTEIN 3, ISOFORM H"/>
    <property type="match status" value="1"/>
</dbReference>
<dbReference type="AlphaFoldDB" id="A0A0A1TWT9"/>
<evidence type="ECO:0000256" key="6">
    <source>
        <dbReference type="SAM" id="MobiDB-lite"/>
    </source>
</evidence>
<dbReference type="GO" id="GO:0048205">
    <property type="term" value="P:COPI coating of Golgi vesicle"/>
    <property type="evidence" value="ECO:0007669"/>
    <property type="project" value="TreeGrafter"/>
</dbReference>
<dbReference type="InterPro" id="IPR038508">
    <property type="entry name" value="ArfGAP_dom_sf"/>
</dbReference>
<name>A0A0A1TWT9_ENTIV</name>
<evidence type="ECO:0000259" key="7">
    <source>
        <dbReference type="PROSITE" id="PS50115"/>
    </source>
</evidence>
<dbReference type="PRINTS" id="PR00405">
    <property type="entry name" value="REVINTRACTNG"/>
</dbReference>
<feature type="region of interest" description="Disordered" evidence="6">
    <location>
        <begin position="152"/>
        <end position="231"/>
    </location>
</feature>
<evidence type="ECO:0000256" key="4">
    <source>
        <dbReference type="ARBA" id="ARBA00022833"/>
    </source>
</evidence>
<keyword evidence="4" id="KW-0862">Zinc</keyword>
<dbReference type="GO" id="GO:0005096">
    <property type="term" value="F:GTPase activator activity"/>
    <property type="evidence" value="ECO:0007669"/>
    <property type="project" value="UniProtKB-KW"/>
</dbReference>
<feature type="compositionally biased region" description="Basic and acidic residues" evidence="6">
    <location>
        <begin position="157"/>
        <end position="180"/>
    </location>
</feature>
<dbReference type="Pfam" id="PF01412">
    <property type="entry name" value="ArfGap"/>
    <property type="match status" value="1"/>
</dbReference>
<feature type="domain" description="Arf-GAP" evidence="7">
    <location>
        <begin position="10"/>
        <end position="114"/>
    </location>
</feature>
<keyword evidence="1" id="KW-0343">GTPase activation</keyword>
<evidence type="ECO:0000256" key="2">
    <source>
        <dbReference type="ARBA" id="ARBA00022723"/>
    </source>
</evidence>
<organism evidence="8 9">
    <name type="scientific">Entamoeba invadens IP1</name>
    <dbReference type="NCBI Taxonomy" id="370355"/>
    <lineage>
        <taxon>Eukaryota</taxon>
        <taxon>Amoebozoa</taxon>
        <taxon>Evosea</taxon>
        <taxon>Archamoebae</taxon>
        <taxon>Mastigamoebida</taxon>
        <taxon>Entamoebidae</taxon>
        <taxon>Entamoeba</taxon>
    </lineage>
</organism>
<proteinExistence type="predicted"/>
<evidence type="ECO:0000313" key="9">
    <source>
        <dbReference type="Proteomes" id="UP000014680"/>
    </source>
</evidence>
<keyword evidence="3 5" id="KW-0863">Zinc-finger</keyword>
<dbReference type="GO" id="GO:0000139">
    <property type="term" value="C:Golgi membrane"/>
    <property type="evidence" value="ECO:0007669"/>
    <property type="project" value="GOC"/>
</dbReference>
<keyword evidence="9" id="KW-1185">Reference proteome</keyword>
<dbReference type="InterPro" id="IPR037278">
    <property type="entry name" value="ARFGAP/RecO"/>
</dbReference>
<dbReference type="InterPro" id="IPR001164">
    <property type="entry name" value="ArfGAP_dom"/>
</dbReference>
<dbReference type="OrthoDB" id="983479at2759"/>
<dbReference type="EMBL" id="KB207048">
    <property type="protein sequence ID" value="ELP85666.1"/>
    <property type="molecule type" value="Genomic_DNA"/>
</dbReference>
<protein>
    <submittedName>
        <fullName evidence="8">Arf GTPase-activating protein, putative</fullName>
    </submittedName>
</protein>
<evidence type="ECO:0000256" key="1">
    <source>
        <dbReference type="ARBA" id="ARBA00022468"/>
    </source>
</evidence>
<dbReference type="GeneID" id="14884597"/>
<dbReference type="KEGG" id="eiv:EIN_409850"/>
<dbReference type="GO" id="GO:0008270">
    <property type="term" value="F:zinc ion binding"/>
    <property type="evidence" value="ECO:0007669"/>
    <property type="project" value="UniProtKB-KW"/>
</dbReference>
<evidence type="ECO:0000313" key="8">
    <source>
        <dbReference type="EMBL" id="ELP85666.1"/>
    </source>
</evidence>
<reference evidence="8 9" key="1">
    <citation type="submission" date="2012-10" db="EMBL/GenBank/DDBJ databases">
        <authorList>
            <person name="Zafar N."/>
            <person name="Inman J."/>
            <person name="Hall N."/>
            <person name="Lorenzi H."/>
            <person name="Caler E."/>
        </authorList>
    </citation>
    <scope>NUCLEOTIDE SEQUENCE [LARGE SCALE GENOMIC DNA]</scope>
    <source>
        <strain evidence="8 9">IP1</strain>
    </source>
</reference>
<dbReference type="RefSeq" id="XP_004185012.1">
    <property type="nucleotide sequence ID" value="XM_004184964.1"/>
</dbReference>
<dbReference type="PANTHER" id="PTHR45686">
    <property type="entry name" value="ADP-RIBOSYLATION FACTOR GTPASE ACTIVATING PROTEIN 3, ISOFORM H-RELATED"/>
    <property type="match status" value="1"/>
</dbReference>